<feature type="domain" description="TACO1/YebC-like second and third" evidence="4">
    <location>
        <begin position="172"/>
        <end position="331"/>
    </location>
</feature>
<feature type="domain" description="TACO1/YebC-like N-terminal" evidence="5">
    <location>
        <begin position="90"/>
        <end position="163"/>
    </location>
</feature>
<dbReference type="SUPFAM" id="SSF75625">
    <property type="entry name" value="YebC-like"/>
    <property type="match status" value="1"/>
</dbReference>
<dbReference type="InterPro" id="IPR029072">
    <property type="entry name" value="YebC-like"/>
</dbReference>
<dbReference type="GO" id="GO:0005739">
    <property type="term" value="C:mitochondrion"/>
    <property type="evidence" value="ECO:0007669"/>
    <property type="project" value="UniProtKB-SubCell"/>
</dbReference>
<feature type="non-terminal residue" evidence="6">
    <location>
        <position position="1"/>
    </location>
</feature>
<dbReference type="Gene3D" id="3.30.70.980">
    <property type="match status" value="2"/>
</dbReference>
<dbReference type="Gene3D" id="1.10.10.200">
    <property type="match status" value="1"/>
</dbReference>
<evidence type="ECO:0000256" key="3">
    <source>
        <dbReference type="SAM" id="SignalP"/>
    </source>
</evidence>
<reference evidence="6" key="2">
    <citation type="journal article" date="2015" name="J. Proteomics">
        <title>Sexual differences in the sialomes of the zebra tick, Rhipicephalus pulchellus.</title>
        <authorList>
            <person name="Tan A.W."/>
            <person name="Francischetti I.M."/>
            <person name="Slovak M."/>
            <person name="Kini R.M."/>
            <person name="Ribeiro J.M."/>
        </authorList>
    </citation>
    <scope>NUCLEOTIDE SEQUENCE</scope>
    <source>
        <tissue evidence="6">Salivary gland</tissue>
    </source>
</reference>
<keyword evidence="3" id="KW-0732">Signal</keyword>
<evidence type="ECO:0000256" key="1">
    <source>
        <dbReference type="ARBA" id="ARBA00004173"/>
    </source>
</evidence>
<feature type="signal peptide" evidence="3">
    <location>
        <begin position="1"/>
        <end position="17"/>
    </location>
</feature>
<dbReference type="EMBL" id="GACK01001285">
    <property type="protein sequence ID" value="JAA63749.1"/>
    <property type="molecule type" value="mRNA"/>
</dbReference>
<evidence type="ECO:0000313" key="6">
    <source>
        <dbReference type="EMBL" id="JAA63749.1"/>
    </source>
</evidence>
<dbReference type="PANTHER" id="PTHR12532:SF0">
    <property type="entry name" value="TRANSLATIONAL ACTIVATOR OF CYTOCHROME C OXIDASE 1"/>
    <property type="match status" value="1"/>
</dbReference>
<dbReference type="PANTHER" id="PTHR12532">
    <property type="entry name" value="TRANSLATIONAL ACTIVATOR OF CYTOCHROME C OXIDASE 1"/>
    <property type="match status" value="1"/>
</dbReference>
<protein>
    <submittedName>
        <fullName evidence="6">Putative transcriptional regulator</fullName>
    </submittedName>
</protein>
<comment type="subcellular location">
    <subcellularLocation>
        <location evidence="1">Mitochondrion</location>
    </subcellularLocation>
</comment>
<dbReference type="InterPro" id="IPR002876">
    <property type="entry name" value="Transcrip_reg_TACO1-like"/>
</dbReference>
<evidence type="ECO:0000256" key="2">
    <source>
        <dbReference type="ARBA" id="ARBA00008724"/>
    </source>
</evidence>
<organism evidence="6">
    <name type="scientific">Rhipicephalus pulchellus</name>
    <name type="common">Yellow backed tick</name>
    <name type="synonym">Dermacentor pulchellus</name>
    <dbReference type="NCBI Taxonomy" id="72859"/>
    <lineage>
        <taxon>Eukaryota</taxon>
        <taxon>Metazoa</taxon>
        <taxon>Ecdysozoa</taxon>
        <taxon>Arthropoda</taxon>
        <taxon>Chelicerata</taxon>
        <taxon>Arachnida</taxon>
        <taxon>Acari</taxon>
        <taxon>Parasitiformes</taxon>
        <taxon>Ixodida</taxon>
        <taxon>Ixodoidea</taxon>
        <taxon>Ixodidae</taxon>
        <taxon>Rhipicephalinae</taxon>
        <taxon>Rhipicephalus</taxon>
        <taxon>Rhipicephalus</taxon>
    </lineage>
</organism>
<dbReference type="InterPro" id="IPR048300">
    <property type="entry name" value="TACO1_YebC-like_2nd/3rd_dom"/>
</dbReference>
<dbReference type="Pfam" id="PF01709">
    <property type="entry name" value="Transcrip_reg"/>
    <property type="match status" value="1"/>
</dbReference>
<comment type="similarity">
    <text evidence="2">Belongs to the TACO1 family.</text>
</comment>
<evidence type="ECO:0000259" key="5">
    <source>
        <dbReference type="Pfam" id="PF20772"/>
    </source>
</evidence>
<dbReference type="InterPro" id="IPR049083">
    <property type="entry name" value="TACO1_YebC_N"/>
</dbReference>
<accession>L7MKQ6</accession>
<dbReference type="InterPro" id="IPR026564">
    <property type="entry name" value="Transcrip_reg_TACO1-like_dom3"/>
</dbReference>
<proteinExistence type="evidence at transcript level"/>
<dbReference type="FunFam" id="1.10.10.200:FF:000002">
    <property type="entry name" value="Probable transcriptional regulatory protein CLM62_37755"/>
    <property type="match status" value="1"/>
</dbReference>
<dbReference type="InterPro" id="IPR017856">
    <property type="entry name" value="Integrase-like_N"/>
</dbReference>
<sequence>SIFFGAWQIAFIGTMLASAVSRLPLNVLRVTESPAVQCLVRNTFRRTHSFALVSSTSRAGAPALSQIFREPRDVGGGHCFRESRRYAGHSHWQNVRHIKAAKDAHKMSMTDKHMRLIEIAVKAGGGSPDPKLNRALANAIESAKKTQVVSNANIEQAIRRGAGIDKPKNLRSANYEIIMEHGVLLVLDVETGNISKFGNDLKQIAKKHTCRLARGGVKEQFQQKGFVRVSGREDGGTLDPDAALEVGIEHGAEEVTEIDGESKMCEFLCDPKDYFTLSKALSSNGYVIVECGLKFVPHVPITVPEEHLEVVGKLCDELEEHPDVVAVHTNIA</sequence>
<dbReference type="AlphaFoldDB" id="L7MKQ6"/>
<dbReference type="Pfam" id="PF20772">
    <property type="entry name" value="TACO1_YebC_N"/>
    <property type="match status" value="1"/>
</dbReference>
<evidence type="ECO:0000259" key="4">
    <source>
        <dbReference type="Pfam" id="PF01709"/>
    </source>
</evidence>
<name>L7MKQ6_RHIPC</name>
<reference evidence="6" key="1">
    <citation type="submission" date="2012-11" db="EMBL/GenBank/DDBJ databases">
        <authorList>
            <person name="Lucero-Rivera Y.E."/>
            <person name="Tovar-Ramirez D."/>
        </authorList>
    </citation>
    <scope>NUCLEOTIDE SEQUENCE</scope>
    <source>
        <tissue evidence="6">Salivary gland</tissue>
    </source>
</reference>
<feature type="chain" id="PRO_5003981844" evidence="3">
    <location>
        <begin position="18"/>
        <end position="332"/>
    </location>
</feature>